<dbReference type="RefSeq" id="WP_110665372.1">
    <property type="nucleotide sequence ID" value="NZ_PYBW01000011.1"/>
</dbReference>
<dbReference type="AlphaFoldDB" id="A0A2V4PRZ6"/>
<protein>
    <submittedName>
        <fullName evidence="1">DUF397 domain-containing protein</fullName>
    </submittedName>
</protein>
<evidence type="ECO:0000313" key="1">
    <source>
        <dbReference type="EMBL" id="PYC87749.1"/>
    </source>
</evidence>
<comment type="caution">
    <text evidence="1">The sequence shown here is derived from an EMBL/GenBank/DDBJ whole genome shotgun (WGS) entry which is preliminary data.</text>
</comment>
<organism evidence="1 2">
    <name type="scientific">Streptomyces tateyamensis</name>
    <dbReference type="NCBI Taxonomy" id="565073"/>
    <lineage>
        <taxon>Bacteria</taxon>
        <taxon>Bacillati</taxon>
        <taxon>Actinomycetota</taxon>
        <taxon>Actinomycetes</taxon>
        <taxon>Kitasatosporales</taxon>
        <taxon>Streptomycetaceae</taxon>
        <taxon>Streptomyces</taxon>
    </lineage>
</organism>
<dbReference type="Proteomes" id="UP000248039">
    <property type="component" value="Unassembled WGS sequence"/>
</dbReference>
<proteinExistence type="predicted"/>
<dbReference type="OrthoDB" id="3388456at2"/>
<keyword evidence="2" id="KW-1185">Reference proteome</keyword>
<gene>
    <name evidence="1" type="ORF">C7C46_03090</name>
</gene>
<dbReference type="EMBL" id="PYBW01000011">
    <property type="protein sequence ID" value="PYC87749.1"/>
    <property type="molecule type" value="Genomic_DNA"/>
</dbReference>
<name>A0A2V4PRZ6_9ACTN</name>
<reference evidence="1 2" key="1">
    <citation type="submission" date="2018-03" db="EMBL/GenBank/DDBJ databases">
        <title>Bioinformatic expansion and discovery of thiopeptide antibiotics.</title>
        <authorList>
            <person name="Schwalen C.J."/>
            <person name="Hudson G.A."/>
            <person name="Mitchell D.A."/>
        </authorList>
    </citation>
    <scope>NUCLEOTIDE SEQUENCE [LARGE SCALE GENOMIC DNA]</scope>
    <source>
        <strain evidence="1 2">ATCC 21389</strain>
    </source>
</reference>
<evidence type="ECO:0000313" key="2">
    <source>
        <dbReference type="Proteomes" id="UP000248039"/>
    </source>
</evidence>
<accession>A0A2V4PRZ6</accession>
<sequence>MDDTSPNLYERDVTGPFAALCGGGTNDGSMEDCISVAELAGGGYALGDTKADGAGRELRMTRDEITSFAEAWLARERQA</sequence>